<accession>A0A0A3IXC5</accession>
<dbReference type="RefSeq" id="WP_036150151.1">
    <property type="nucleotide sequence ID" value="NZ_AVCX01000036.1"/>
</dbReference>
<organism evidence="2 3">
    <name type="scientific">Lysinibacillus odysseyi 34hs-1 = NBRC 100172</name>
    <dbReference type="NCBI Taxonomy" id="1220589"/>
    <lineage>
        <taxon>Bacteria</taxon>
        <taxon>Bacillati</taxon>
        <taxon>Bacillota</taxon>
        <taxon>Bacilli</taxon>
        <taxon>Bacillales</taxon>
        <taxon>Bacillaceae</taxon>
        <taxon>Lysinibacillus</taxon>
    </lineage>
</organism>
<evidence type="ECO:0000313" key="3">
    <source>
        <dbReference type="Proteomes" id="UP000030437"/>
    </source>
</evidence>
<dbReference type="Proteomes" id="UP000030437">
    <property type="component" value="Unassembled WGS sequence"/>
</dbReference>
<keyword evidence="3" id="KW-1185">Reference proteome</keyword>
<dbReference type="EMBL" id="JPVP01000027">
    <property type="protein sequence ID" value="KGR89341.1"/>
    <property type="molecule type" value="Genomic_DNA"/>
</dbReference>
<reference evidence="2 3" key="1">
    <citation type="submission" date="2014-02" db="EMBL/GenBank/DDBJ databases">
        <title>Draft genome sequence of Lysinibacillus odysseyi NBRC 100172.</title>
        <authorList>
            <person name="Zhang F."/>
            <person name="Wang G."/>
            <person name="Zhang L."/>
        </authorList>
    </citation>
    <scope>NUCLEOTIDE SEQUENCE [LARGE SCALE GENOMIC DNA]</scope>
    <source>
        <strain evidence="2 3">NBRC 100172</strain>
    </source>
</reference>
<dbReference type="eggNOG" id="ENOG5033AZZ">
    <property type="taxonomic scope" value="Bacteria"/>
</dbReference>
<dbReference type="InterPro" id="IPR010093">
    <property type="entry name" value="SinI_DNA-bd"/>
</dbReference>
<name>A0A0A3IXC5_9BACI</name>
<dbReference type="NCBIfam" id="TIGR01764">
    <property type="entry name" value="excise"/>
    <property type="match status" value="1"/>
</dbReference>
<proteinExistence type="predicted"/>
<dbReference type="Pfam" id="PF12728">
    <property type="entry name" value="HTH_17"/>
    <property type="match status" value="1"/>
</dbReference>
<sequence length="62" mass="6951">MEKITLTVAETAELIGVSVSTIYVMARTNEIPHKKVRGRVLFHRPTVEKWLAGEGEANTNEQ</sequence>
<dbReference type="GO" id="GO:0003677">
    <property type="term" value="F:DNA binding"/>
    <property type="evidence" value="ECO:0007669"/>
    <property type="project" value="InterPro"/>
</dbReference>
<comment type="caution">
    <text evidence="2">The sequence shown here is derived from an EMBL/GenBank/DDBJ whole genome shotgun (WGS) entry which is preliminary data.</text>
</comment>
<evidence type="ECO:0000259" key="1">
    <source>
        <dbReference type="Pfam" id="PF12728"/>
    </source>
</evidence>
<dbReference type="AlphaFoldDB" id="A0A0A3IXC5"/>
<dbReference type="SUPFAM" id="SSF46955">
    <property type="entry name" value="Putative DNA-binding domain"/>
    <property type="match status" value="1"/>
</dbReference>
<dbReference type="OrthoDB" id="515428at2"/>
<dbReference type="STRING" id="1220589.CD32_00440"/>
<protein>
    <submittedName>
        <fullName evidence="2">Excisionase</fullName>
    </submittedName>
</protein>
<dbReference type="InterPro" id="IPR041657">
    <property type="entry name" value="HTH_17"/>
</dbReference>
<gene>
    <name evidence="2" type="ORF">CD32_00440</name>
</gene>
<dbReference type="InterPro" id="IPR009061">
    <property type="entry name" value="DNA-bd_dom_put_sf"/>
</dbReference>
<feature type="domain" description="Helix-turn-helix" evidence="1">
    <location>
        <begin position="6"/>
        <end position="53"/>
    </location>
</feature>
<evidence type="ECO:0000313" key="2">
    <source>
        <dbReference type="EMBL" id="KGR89341.1"/>
    </source>
</evidence>